<accession>A0A6J1BLW3</accession>
<organism evidence="4 5">
    <name type="scientific">Herrania umbratica</name>
    <dbReference type="NCBI Taxonomy" id="108875"/>
    <lineage>
        <taxon>Eukaryota</taxon>
        <taxon>Viridiplantae</taxon>
        <taxon>Streptophyta</taxon>
        <taxon>Embryophyta</taxon>
        <taxon>Tracheophyta</taxon>
        <taxon>Spermatophyta</taxon>
        <taxon>Magnoliopsida</taxon>
        <taxon>eudicotyledons</taxon>
        <taxon>Gunneridae</taxon>
        <taxon>Pentapetalae</taxon>
        <taxon>rosids</taxon>
        <taxon>malvids</taxon>
        <taxon>Malvales</taxon>
        <taxon>Malvaceae</taxon>
        <taxon>Byttnerioideae</taxon>
        <taxon>Herrania</taxon>
    </lineage>
</organism>
<keyword evidence="4" id="KW-1185">Reference proteome</keyword>
<feature type="compositionally biased region" description="Polar residues" evidence="3">
    <location>
        <begin position="169"/>
        <end position="189"/>
    </location>
</feature>
<evidence type="ECO:0000256" key="2">
    <source>
        <dbReference type="PROSITE-ProRule" id="PRU00252"/>
    </source>
</evidence>
<dbReference type="GO" id="GO:0042645">
    <property type="term" value="C:mitochondrial nucleoid"/>
    <property type="evidence" value="ECO:0007669"/>
    <property type="project" value="TreeGrafter"/>
</dbReference>
<evidence type="ECO:0000256" key="1">
    <source>
        <dbReference type="ARBA" id="ARBA00023125"/>
    </source>
</evidence>
<feature type="compositionally biased region" description="Basic and acidic residues" evidence="3">
    <location>
        <begin position="44"/>
        <end position="56"/>
    </location>
</feature>
<dbReference type="GeneID" id="110428705"/>
<dbReference type="AlphaFoldDB" id="A0A6J1BLW3"/>
<feature type="region of interest" description="Disordered" evidence="3">
    <location>
        <begin position="169"/>
        <end position="193"/>
    </location>
</feature>
<dbReference type="Gene3D" id="2.40.50.140">
    <property type="entry name" value="Nucleic acid-binding proteins"/>
    <property type="match status" value="1"/>
</dbReference>
<feature type="compositionally biased region" description="Polar residues" evidence="3">
    <location>
        <begin position="31"/>
        <end position="43"/>
    </location>
</feature>
<dbReference type="Proteomes" id="UP000504621">
    <property type="component" value="Unplaced"/>
</dbReference>
<evidence type="ECO:0000313" key="5">
    <source>
        <dbReference type="RefSeq" id="XP_021300285.1"/>
    </source>
</evidence>
<feature type="region of interest" description="Disordered" evidence="3">
    <location>
        <begin position="325"/>
        <end position="344"/>
    </location>
</feature>
<protein>
    <submittedName>
        <fullName evidence="5">Protein OSB2, chloroplastic-like</fullName>
    </submittedName>
</protein>
<dbReference type="InterPro" id="IPR000424">
    <property type="entry name" value="Primosome_PriB/ssb"/>
</dbReference>
<evidence type="ECO:0000313" key="4">
    <source>
        <dbReference type="Proteomes" id="UP000504621"/>
    </source>
</evidence>
<proteinExistence type="predicted"/>
<evidence type="ECO:0000256" key="3">
    <source>
        <dbReference type="SAM" id="MobiDB-lite"/>
    </source>
</evidence>
<sequence length="344" mass="38553">MNSLNRTLAKIATSQAQQASRRWILQSFSTSTTSKRLTQPENPSDSKDSAPKEWPRPGEIPYQSKVANSVSLSGYIHMPVQFEAASDGKFWAGTVIAQNPSSDSPPLWIPIIFEGDLAHIAACHLKENDHVYIDGQLSADPPSSNATHGQANVQVMVRTINFVDESPPMTKSISSHKQEGTLSHSASTKKGTETALNPWRDLLDNPKEWQDYRENKLNGLVKPKYPDFKHKDGGLALWLDSAPKWVLSELEGLQFDVPIQKPKQLNRHKGDGPWKDLVDNPNKWWDNRLDKFNGKINERYPDFKHKETGEALWLTDSPVWVEPKLPSLTSKNGPAIHESGRVPS</sequence>
<dbReference type="OrthoDB" id="669963at2759"/>
<dbReference type="InterPro" id="IPR011344">
    <property type="entry name" value="ssDNA-bd"/>
</dbReference>
<dbReference type="RefSeq" id="XP_021300285.1">
    <property type="nucleotide sequence ID" value="XM_021444610.1"/>
</dbReference>
<reference evidence="5" key="1">
    <citation type="submission" date="2025-08" db="UniProtKB">
        <authorList>
            <consortium name="RefSeq"/>
        </authorList>
    </citation>
    <scope>IDENTIFICATION</scope>
    <source>
        <tissue evidence="5">Leaf</tissue>
    </source>
</reference>
<dbReference type="InterPro" id="IPR012340">
    <property type="entry name" value="NA-bd_OB-fold"/>
</dbReference>
<dbReference type="GO" id="GO:0003697">
    <property type="term" value="F:single-stranded DNA binding"/>
    <property type="evidence" value="ECO:0007669"/>
    <property type="project" value="InterPro"/>
</dbReference>
<dbReference type="PROSITE" id="PS50935">
    <property type="entry name" value="SSB"/>
    <property type="match status" value="1"/>
</dbReference>
<dbReference type="SUPFAM" id="SSF50249">
    <property type="entry name" value="Nucleic acid-binding proteins"/>
    <property type="match status" value="1"/>
</dbReference>
<keyword evidence="1 2" id="KW-0238">DNA-binding</keyword>
<feature type="region of interest" description="Disordered" evidence="3">
    <location>
        <begin position="31"/>
        <end position="61"/>
    </location>
</feature>
<name>A0A6J1BLW3_9ROSI</name>
<dbReference type="GO" id="GO:0006264">
    <property type="term" value="P:mitochondrial DNA replication"/>
    <property type="evidence" value="ECO:0007669"/>
    <property type="project" value="TreeGrafter"/>
</dbReference>
<gene>
    <name evidence="5" type="primary">LOC110428705</name>
</gene>
<dbReference type="PANTHER" id="PTHR10302">
    <property type="entry name" value="SINGLE-STRANDED DNA-BINDING PROTEIN"/>
    <property type="match status" value="1"/>
</dbReference>
<dbReference type="PANTHER" id="PTHR10302:SF23">
    <property type="entry name" value="PROTEIN OSB4, CHLOROPLASTIC"/>
    <property type="match status" value="1"/>
</dbReference>